<dbReference type="CDD" id="cd05289">
    <property type="entry name" value="MDR_like_2"/>
    <property type="match status" value="1"/>
</dbReference>
<dbReference type="InterPro" id="IPR011032">
    <property type="entry name" value="GroES-like_sf"/>
</dbReference>
<dbReference type="AlphaFoldDB" id="A0A2T0STG4"/>
<dbReference type="InterPro" id="IPR020843">
    <property type="entry name" value="ER"/>
</dbReference>
<accession>A0A2T0STG4</accession>
<dbReference type="SUPFAM" id="SSF50129">
    <property type="entry name" value="GroES-like"/>
    <property type="match status" value="1"/>
</dbReference>
<dbReference type="PANTHER" id="PTHR48106">
    <property type="entry name" value="QUINONE OXIDOREDUCTASE PIG3-RELATED"/>
    <property type="match status" value="1"/>
</dbReference>
<dbReference type="RefSeq" id="WP_106192096.1">
    <property type="nucleotide sequence ID" value="NZ_PVTF01000011.1"/>
</dbReference>
<dbReference type="OrthoDB" id="9787435at2"/>
<keyword evidence="5" id="KW-1185">Reference proteome</keyword>
<dbReference type="GO" id="GO:0016651">
    <property type="term" value="F:oxidoreductase activity, acting on NAD(P)H"/>
    <property type="evidence" value="ECO:0007669"/>
    <property type="project" value="TreeGrafter"/>
</dbReference>
<dbReference type="Pfam" id="PF08240">
    <property type="entry name" value="ADH_N"/>
    <property type="match status" value="1"/>
</dbReference>
<dbReference type="GO" id="GO:0070402">
    <property type="term" value="F:NADPH binding"/>
    <property type="evidence" value="ECO:0007669"/>
    <property type="project" value="TreeGrafter"/>
</dbReference>
<dbReference type="EMBL" id="PVTF01000011">
    <property type="protein sequence ID" value="PRY36705.1"/>
    <property type="molecule type" value="Genomic_DNA"/>
</dbReference>
<dbReference type="Gene3D" id="3.40.50.720">
    <property type="entry name" value="NAD(P)-binding Rossmann-like Domain"/>
    <property type="match status" value="1"/>
</dbReference>
<organism evidence="4 5">
    <name type="scientific">Umezawaea tangerina</name>
    <dbReference type="NCBI Taxonomy" id="84725"/>
    <lineage>
        <taxon>Bacteria</taxon>
        <taxon>Bacillati</taxon>
        <taxon>Actinomycetota</taxon>
        <taxon>Actinomycetes</taxon>
        <taxon>Pseudonocardiales</taxon>
        <taxon>Pseudonocardiaceae</taxon>
        <taxon>Umezawaea</taxon>
    </lineage>
</organism>
<dbReference type="Proteomes" id="UP000239494">
    <property type="component" value="Unassembled WGS sequence"/>
</dbReference>
<evidence type="ECO:0000256" key="1">
    <source>
        <dbReference type="ARBA" id="ARBA00022857"/>
    </source>
</evidence>
<dbReference type="Gene3D" id="3.90.180.10">
    <property type="entry name" value="Medium-chain alcohol dehydrogenases, catalytic domain"/>
    <property type="match status" value="1"/>
</dbReference>
<dbReference type="InterPro" id="IPR036291">
    <property type="entry name" value="NAD(P)-bd_dom_sf"/>
</dbReference>
<evidence type="ECO:0000313" key="5">
    <source>
        <dbReference type="Proteomes" id="UP000239494"/>
    </source>
</evidence>
<dbReference type="SMART" id="SM00829">
    <property type="entry name" value="PKS_ER"/>
    <property type="match status" value="1"/>
</dbReference>
<dbReference type="Pfam" id="PF13602">
    <property type="entry name" value="ADH_zinc_N_2"/>
    <property type="match status" value="1"/>
</dbReference>
<dbReference type="InterPro" id="IPR013154">
    <property type="entry name" value="ADH-like_N"/>
</dbReference>
<keyword evidence="2" id="KW-0560">Oxidoreductase</keyword>
<comment type="caution">
    <text evidence="4">The sequence shown here is derived from an EMBL/GenBank/DDBJ whole genome shotgun (WGS) entry which is preliminary data.</text>
</comment>
<name>A0A2T0STG4_9PSEU</name>
<evidence type="ECO:0000259" key="3">
    <source>
        <dbReference type="SMART" id="SM00829"/>
    </source>
</evidence>
<feature type="domain" description="Enoyl reductase (ER)" evidence="3">
    <location>
        <begin position="10"/>
        <end position="310"/>
    </location>
</feature>
<keyword evidence="1" id="KW-0521">NADP</keyword>
<dbReference type="PANTHER" id="PTHR48106:SF18">
    <property type="entry name" value="QUINONE OXIDOREDUCTASE PIG3"/>
    <property type="match status" value="1"/>
</dbReference>
<dbReference type="SUPFAM" id="SSF51735">
    <property type="entry name" value="NAD(P)-binding Rossmann-fold domains"/>
    <property type="match status" value="1"/>
</dbReference>
<sequence>MRAVGVTRFGGPDMLRVLEVGAEPLGRADVRVRVTAAAVNPTDTMLIAGARADGDRPAGGVAVPGMDVAGVITEVGPDVPARLSPGARVMAIVVPSGDHGGYREELVLPSASVTAVPLGCTDAEASTLPMNGLTARLALDLMRLRRGGTIAVTGAAGAFGGYLVQLARHEGLTVVADAAPADRAMVAALGADVVVDRGPDVAARIRDHFPDGVDGLADGAVQGDEVLSAVRDGGVFATVRGYRGDGARGIRVAVVGVRDYAANWEKLDGLRELAGQGALTPRVAGTLPLDQAAEAHRRLAAGGTRGRLVLLPE</sequence>
<reference evidence="4 5" key="1">
    <citation type="submission" date="2018-03" db="EMBL/GenBank/DDBJ databases">
        <title>Genomic Encyclopedia of Archaeal and Bacterial Type Strains, Phase II (KMG-II): from individual species to whole genera.</title>
        <authorList>
            <person name="Goeker M."/>
        </authorList>
    </citation>
    <scope>NUCLEOTIDE SEQUENCE [LARGE SCALE GENOMIC DNA]</scope>
    <source>
        <strain evidence="4 5">DSM 44720</strain>
    </source>
</reference>
<proteinExistence type="predicted"/>
<evidence type="ECO:0000256" key="2">
    <source>
        <dbReference type="ARBA" id="ARBA00023002"/>
    </source>
</evidence>
<gene>
    <name evidence="4" type="ORF">CLV43_11177</name>
</gene>
<protein>
    <submittedName>
        <fullName evidence="4">NADPH:quinone reductase-like Zn-dependent oxidoreductase</fullName>
    </submittedName>
</protein>
<evidence type="ECO:0000313" key="4">
    <source>
        <dbReference type="EMBL" id="PRY36705.1"/>
    </source>
</evidence>